<dbReference type="EMBL" id="GFPF01002408">
    <property type="protein sequence ID" value="MAA13554.1"/>
    <property type="molecule type" value="Transcribed_RNA"/>
</dbReference>
<name>A0A224YHV9_9ACAR</name>
<organism evidence="1">
    <name type="scientific">Rhipicephalus zambeziensis</name>
    <dbReference type="NCBI Taxonomy" id="60191"/>
    <lineage>
        <taxon>Eukaryota</taxon>
        <taxon>Metazoa</taxon>
        <taxon>Ecdysozoa</taxon>
        <taxon>Arthropoda</taxon>
        <taxon>Chelicerata</taxon>
        <taxon>Arachnida</taxon>
        <taxon>Acari</taxon>
        <taxon>Parasitiformes</taxon>
        <taxon>Ixodida</taxon>
        <taxon>Ixodoidea</taxon>
        <taxon>Ixodidae</taxon>
        <taxon>Rhipicephalinae</taxon>
        <taxon>Rhipicephalus</taxon>
        <taxon>Rhipicephalus</taxon>
    </lineage>
</organism>
<reference evidence="1" key="1">
    <citation type="journal article" date="2017" name="Parasit. Vectors">
        <title>Sialotranscriptomics of Rhipicephalus zambeziensis reveals intricate expression profiles of secretory proteins and suggests tight temporal transcriptional regulation during blood-feeding.</title>
        <authorList>
            <person name="de Castro M.H."/>
            <person name="de Klerk D."/>
            <person name="Pienaar R."/>
            <person name="Rees D.J.G."/>
            <person name="Mans B.J."/>
        </authorList>
    </citation>
    <scope>NUCLEOTIDE SEQUENCE</scope>
    <source>
        <tissue evidence="1">Salivary glands</tissue>
    </source>
</reference>
<sequence>MKQERAIANERQGYQCFPSCRQNMHNAKTATRLKKKKKNAGAIIARWRKFQPIAYKISKGDQPMAKNVSEWKNSCTQSKICAGLTCTLTKLTASHEGRRVCSHHGFENEGVYSL</sequence>
<dbReference type="AlphaFoldDB" id="A0A224YHV9"/>
<evidence type="ECO:0000313" key="1">
    <source>
        <dbReference type="EMBL" id="MAA13554.1"/>
    </source>
</evidence>
<accession>A0A224YHV9</accession>
<proteinExistence type="predicted"/>
<protein>
    <submittedName>
        <fullName evidence="1">Uncharacterized protein</fullName>
    </submittedName>
</protein>